<evidence type="ECO:0000256" key="3">
    <source>
        <dbReference type="ARBA" id="ARBA00023163"/>
    </source>
</evidence>
<feature type="domain" description="HTH marR-type" evidence="4">
    <location>
        <begin position="1"/>
        <end position="112"/>
    </location>
</feature>
<dbReference type="Proteomes" id="UP000011724">
    <property type="component" value="Chromosome"/>
</dbReference>
<keyword evidence="1" id="KW-0805">Transcription regulation</keyword>
<dbReference type="RefSeq" id="WP_015415500.1">
    <property type="nucleotide sequence ID" value="NC_020409.1"/>
</dbReference>
<reference evidence="6" key="2">
    <citation type="journal article" date="2013" name="Stand. Genomic Sci.">
        <title>Complete genome sequence of Desulfocapsa sulfexigens, a marine deltaproteobacterium specialized in disproportionating inorganic sulfur compounds.</title>
        <authorList>
            <person name="Finster K.W."/>
            <person name="Kjeldsen K.U."/>
            <person name="Kube M."/>
            <person name="Reinhardt R."/>
            <person name="Mussmann M."/>
            <person name="Amann R."/>
            <person name="Schreiber L."/>
        </authorList>
    </citation>
    <scope>NUCLEOTIDE SEQUENCE [LARGE SCALE GENOMIC DNA]</scope>
    <source>
        <strain evidence="6">DSM 10523 / SB164P1</strain>
    </source>
</reference>
<dbReference type="HOGENOM" id="CLU_1719416_0_0_7"/>
<keyword evidence="2" id="KW-0238">DNA-binding</keyword>
<dbReference type="InterPro" id="IPR036388">
    <property type="entry name" value="WH-like_DNA-bd_sf"/>
</dbReference>
<dbReference type="PANTHER" id="PTHR42756:SF1">
    <property type="entry name" value="TRANSCRIPTIONAL REPRESSOR OF EMRAB OPERON"/>
    <property type="match status" value="1"/>
</dbReference>
<protein>
    <submittedName>
        <fullName evidence="5">Transcriptional regulator, MarR family</fullName>
    </submittedName>
</protein>
<dbReference type="PATRIC" id="fig|879567.3.peg.2366"/>
<reference evidence="5 6" key="1">
    <citation type="journal article" date="2013" name="PLoS ONE">
        <title>The first genomic and proteomic characterization of a deep-sea sulfate reducer: insights into the piezophilic lifestyle of Desulfovibrio piezophilus.</title>
        <authorList>
            <person name="Pradel N."/>
            <person name="Ji B."/>
            <person name="Gimenez G."/>
            <person name="Talla E."/>
            <person name="Lenoble P."/>
            <person name="Garel M."/>
            <person name="Tamburini C."/>
            <person name="Fourquet P."/>
            <person name="Lebrun R."/>
            <person name="Bertin P."/>
            <person name="Denis Y."/>
            <person name="Pophillat M."/>
            <person name="Barbe V."/>
            <person name="Ollivier B."/>
            <person name="Dolla A."/>
        </authorList>
    </citation>
    <scope>NUCLEOTIDE SEQUENCE [LARGE SCALE GENOMIC DNA]</scope>
    <source>
        <strain evidence="6">DSM 10523 / SB164P1</strain>
    </source>
</reference>
<dbReference type="eggNOG" id="COG1846">
    <property type="taxonomic scope" value="Bacteria"/>
</dbReference>
<proteinExistence type="predicted"/>
<accession>M1WKE4</accession>
<dbReference type="Gene3D" id="1.10.10.10">
    <property type="entry name" value="Winged helix-like DNA-binding domain superfamily/Winged helix DNA-binding domain"/>
    <property type="match status" value="1"/>
</dbReference>
<gene>
    <name evidence="5" type="ordered locus">BN4_12221</name>
</gene>
<dbReference type="SUPFAM" id="SSF46785">
    <property type="entry name" value="Winged helix' DNA-binding domain"/>
    <property type="match status" value="1"/>
</dbReference>
<name>M1WKE4_PSEP2</name>
<dbReference type="GO" id="GO:0003677">
    <property type="term" value="F:DNA binding"/>
    <property type="evidence" value="ECO:0007669"/>
    <property type="project" value="UniProtKB-KW"/>
</dbReference>
<dbReference type="InterPro" id="IPR023187">
    <property type="entry name" value="Tscrpt_reg_MarR-type_CS"/>
</dbReference>
<dbReference type="PROSITE" id="PS50995">
    <property type="entry name" value="HTH_MARR_2"/>
    <property type="match status" value="1"/>
</dbReference>
<organism evidence="5 6">
    <name type="scientific">Pseudodesulfovibrio piezophilus (strain DSM 21447 / JCM 15486 / C1TLV30)</name>
    <name type="common">Desulfovibrio piezophilus</name>
    <dbReference type="NCBI Taxonomy" id="1322246"/>
    <lineage>
        <taxon>Bacteria</taxon>
        <taxon>Pseudomonadati</taxon>
        <taxon>Thermodesulfobacteriota</taxon>
        <taxon>Desulfovibrionia</taxon>
        <taxon>Desulfovibrionales</taxon>
        <taxon>Desulfovibrionaceae</taxon>
    </lineage>
</organism>
<dbReference type="PANTHER" id="PTHR42756">
    <property type="entry name" value="TRANSCRIPTIONAL REGULATOR, MARR"/>
    <property type="match status" value="1"/>
</dbReference>
<dbReference type="InterPro" id="IPR000835">
    <property type="entry name" value="HTH_MarR-typ"/>
</dbReference>
<dbReference type="InterPro" id="IPR036390">
    <property type="entry name" value="WH_DNA-bd_sf"/>
</dbReference>
<dbReference type="PROSITE" id="PS01117">
    <property type="entry name" value="HTH_MARR_1"/>
    <property type="match status" value="1"/>
</dbReference>
<evidence type="ECO:0000313" key="6">
    <source>
        <dbReference type="Proteomes" id="UP000011724"/>
    </source>
</evidence>
<dbReference type="OrthoDB" id="582199at2"/>
<sequence length="152" mass="17671">MRLVYNVHPGYLSILRQLWLTDNITQKELPEQILVEQATLSNTLKRMERGGLIFRTLKPDDKRQHLIRLTSTGQTLQIKVENALSDLMKTANKGLSINDRSYFERIMQQIITHLEHDQTELVMILCDVIEEDPVPPHPFPHPLFSFMVLTNP</sequence>
<dbReference type="STRING" id="1322246.BN4_12221"/>
<keyword evidence="3" id="KW-0804">Transcription</keyword>
<evidence type="ECO:0000259" key="4">
    <source>
        <dbReference type="PROSITE" id="PS50995"/>
    </source>
</evidence>
<evidence type="ECO:0000256" key="1">
    <source>
        <dbReference type="ARBA" id="ARBA00023015"/>
    </source>
</evidence>
<dbReference type="KEGG" id="dpi:BN4_12221"/>
<dbReference type="PRINTS" id="PR00598">
    <property type="entry name" value="HTHMARR"/>
</dbReference>
<dbReference type="GO" id="GO:0003700">
    <property type="term" value="F:DNA-binding transcription factor activity"/>
    <property type="evidence" value="ECO:0007669"/>
    <property type="project" value="InterPro"/>
</dbReference>
<dbReference type="EMBL" id="FO203427">
    <property type="protein sequence ID" value="CCH49456.1"/>
    <property type="molecule type" value="Genomic_DNA"/>
</dbReference>
<dbReference type="AlphaFoldDB" id="M1WKE4"/>
<evidence type="ECO:0000313" key="5">
    <source>
        <dbReference type="EMBL" id="CCH49456.1"/>
    </source>
</evidence>
<dbReference type="SMART" id="SM00347">
    <property type="entry name" value="HTH_MARR"/>
    <property type="match status" value="1"/>
</dbReference>
<keyword evidence="6" id="KW-1185">Reference proteome</keyword>
<dbReference type="Pfam" id="PF01047">
    <property type="entry name" value="MarR"/>
    <property type="match status" value="1"/>
</dbReference>
<dbReference type="BioCyc" id="DPIE1322246:BN4_RS17230-MONOMER"/>
<evidence type="ECO:0000256" key="2">
    <source>
        <dbReference type="ARBA" id="ARBA00023125"/>
    </source>
</evidence>